<dbReference type="Pfam" id="PF04082">
    <property type="entry name" value="Fungal_trans"/>
    <property type="match status" value="1"/>
</dbReference>
<keyword evidence="2" id="KW-0539">Nucleus</keyword>
<dbReference type="GO" id="GO:0006351">
    <property type="term" value="P:DNA-templated transcription"/>
    <property type="evidence" value="ECO:0007669"/>
    <property type="project" value="InterPro"/>
</dbReference>
<proteinExistence type="predicted"/>
<dbReference type="CDD" id="cd00067">
    <property type="entry name" value="GAL4"/>
    <property type="match status" value="1"/>
</dbReference>
<dbReference type="GO" id="GO:0003677">
    <property type="term" value="F:DNA binding"/>
    <property type="evidence" value="ECO:0007669"/>
    <property type="project" value="InterPro"/>
</dbReference>
<dbReference type="InterPro" id="IPR050987">
    <property type="entry name" value="AtrR-like"/>
</dbReference>
<dbReference type="AlphaFoldDB" id="A0A081CMY0"/>
<evidence type="ECO:0000256" key="1">
    <source>
        <dbReference type="ARBA" id="ARBA00022723"/>
    </source>
</evidence>
<dbReference type="GO" id="GO:0000981">
    <property type="term" value="F:DNA-binding transcription factor activity, RNA polymerase II-specific"/>
    <property type="evidence" value="ECO:0007669"/>
    <property type="project" value="InterPro"/>
</dbReference>
<evidence type="ECO:0000256" key="3">
    <source>
        <dbReference type="SAM" id="MobiDB-lite"/>
    </source>
</evidence>
<dbReference type="PANTHER" id="PTHR46910">
    <property type="entry name" value="TRANSCRIPTION FACTOR PDR1"/>
    <property type="match status" value="1"/>
</dbReference>
<keyword evidence="6" id="KW-1185">Reference proteome</keyword>
<name>A0A081CMY0_PSEA2</name>
<dbReference type="Gene3D" id="4.10.240.10">
    <property type="entry name" value="Zn(2)-C6 fungal-type DNA-binding domain"/>
    <property type="match status" value="1"/>
</dbReference>
<evidence type="ECO:0000313" key="6">
    <source>
        <dbReference type="Proteomes" id="UP000053758"/>
    </source>
</evidence>
<dbReference type="InterPro" id="IPR001138">
    <property type="entry name" value="Zn2Cys6_DnaBD"/>
</dbReference>
<feature type="compositionally biased region" description="Basic and acidic residues" evidence="3">
    <location>
        <begin position="89"/>
        <end position="112"/>
    </location>
</feature>
<keyword evidence="1" id="KW-0479">Metal-binding</keyword>
<dbReference type="GeneID" id="26307072"/>
<dbReference type="PROSITE" id="PS50048">
    <property type="entry name" value="ZN2_CY6_FUNGAL_2"/>
    <property type="match status" value="1"/>
</dbReference>
<dbReference type="InterPro" id="IPR007219">
    <property type="entry name" value="XnlR_reg_dom"/>
</dbReference>
<dbReference type="PANTHER" id="PTHR46910:SF18">
    <property type="entry name" value="ZN(II)2CYS6 TRANSCRIPTION FACTOR (EUROFUNG)"/>
    <property type="match status" value="1"/>
</dbReference>
<gene>
    <name evidence="5" type="ORF">PAN0_032d6256</name>
</gene>
<dbReference type="GO" id="GO:0008270">
    <property type="term" value="F:zinc ion binding"/>
    <property type="evidence" value="ECO:0007669"/>
    <property type="project" value="InterPro"/>
</dbReference>
<organism evidence="5">
    <name type="scientific">Pseudozyma antarctica</name>
    <name type="common">Yeast</name>
    <name type="synonym">Candida antarctica</name>
    <dbReference type="NCBI Taxonomy" id="84753"/>
    <lineage>
        <taxon>Eukaryota</taxon>
        <taxon>Fungi</taxon>
        <taxon>Dikarya</taxon>
        <taxon>Basidiomycota</taxon>
        <taxon>Ustilaginomycotina</taxon>
        <taxon>Ustilaginomycetes</taxon>
        <taxon>Ustilaginales</taxon>
        <taxon>Ustilaginaceae</taxon>
        <taxon>Moesziomyces</taxon>
    </lineage>
</organism>
<protein>
    <recommendedName>
        <fullName evidence="4">Zn(2)-C6 fungal-type domain-containing protein</fullName>
    </recommendedName>
</protein>
<dbReference type="SMART" id="SM00066">
    <property type="entry name" value="GAL4"/>
    <property type="match status" value="1"/>
</dbReference>
<feature type="domain" description="Zn(2)-C6 fungal-type" evidence="4">
    <location>
        <begin position="20"/>
        <end position="53"/>
    </location>
</feature>
<dbReference type="CDD" id="cd12148">
    <property type="entry name" value="fungal_TF_MHR"/>
    <property type="match status" value="1"/>
</dbReference>
<dbReference type="SUPFAM" id="SSF57701">
    <property type="entry name" value="Zn2/Cys6 DNA-binding domain"/>
    <property type="match status" value="1"/>
</dbReference>
<dbReference type="InterPro" id="IPR036864">
    <property type="entry name" value="Zn2-C6_fun-type_DNA-bd_sf"/>
</dbReference>
<dbReference type="EMBL" id="DF830099">
    <property type="protein sequence ID" value="GAK68026.1"/>
    <property type="molecule type" value="Genomic_DNA"/>
</dbReference>
<dbReference type="RefSeq" id="XP_014653789.1">
    <property type="nucleotide sequence ID" value="XM_014798303.1"/>
</dbReference>
<dbReference type="HOGENOM" id="CLU_016203_1_0_1"/>
<dbReference type="Pfam" id="PF00172">
    <property type="entry name" value="Zn_clus"/>
    <property type="match status" value="1"/>
</dbReference>
<sequence>MNDSRTTAVHSQKRRRITRACDRCSARSVKCRFQPTSPYRCDNCLDYGEECTFDRPMRKRGARPREARRSPAVASDAGQSPLPAASATRQHDAIHRRPDNTADKSDKSEAWKPDSLPSQAIVMDLTEIYFEVVYPVFPFFHQPTLLRNVARGEYASSRPLFAAVMALCALSSARVRDGALYTERWDTHWLQTPSCEYFLQIAANAIPSDAPLSQEFDYMRAYALLAIASIQLGDPRKMNYYLCLYHGCTAVASLHDERNWPQGIGFVEVEMRRRLFWSTYTLDVFSSIIWGGVVKSREACYSVRYPIECNDEAFSDTVAPEPASSEASCWLRGWNFVTDLYRKLEHTVDSLGNLRDLALTPSATNAIEPCACVTGSAVLSNAMDLYNQLPPIFKDIQPITGRLNTDLFGFQAANIGATLQLVRMSVLATEHSTVIQKCEIAGEVIESFARIPVAYLRAISTPLLHHLAGIGTIMGSAFEEGLTESSYQRVRSVLIDLAHLLANLEVHLFAKAGTSDKLRGQVARIDAFMHVQRSMERTGPHAEHSLDSSRAAMSIDFMNGDEMPQIHFPADLFDDWDWIFDVT</sequence>
<accession>A0A081CMY0</accession>
<evidence type="ECO:0000259" key="4">
    <source>
        <dbReference type="PROSITE" id="PS50048"/>
    </source>
</evidence>
<evidence type="ECO:0000313" key="5">
    <source>
        <dbReference type="EMBL" id="GAK68026.1"/>
    </source>
</evidence>
<feature type="region of interest" description="Disordered" evidence="3">
    <location>
        <begin position="58"/>
        <end position="112"/>
    </location>
</feature>
<evidence type="ECO:0000256" key="2">
    <source>
        <dbReference type="ARBA" id="ARBA00023242"/>
    </source>
</evidence>
<dbReference type="Proteomes" id="UP000053758">
    <property type="component" value="Unassembled WGS sequence"/>
</dbReference>
<reference evidence="5" key="1">
    <citation type="submission" date="2014-07" db="EMBL/GenBank/DDBJ databases">
        <title>Draft genome sequence of the yeast Pseudozyma antarctica JCM 10317 known as a producer of lipase B which used in a wide range of industrial applications.</title>
        <authorList>
            <person name="Morita T."/>
            <person name="Saika A."/>
            <person name="Koike H."/>
        </authorList>
    </citation>
    <scope>NUCLEOTIDE SEQUENCE</scope>
    <source>
        <strain evidence="5">JCM 10317</strain>
    </source>
</reference>